<name>A0A6J4S6L3_9ACTN</name>
<dbReference type="PANTHER" id="PTHR43332:SF2">
    <property type="entry name" value="INNER MEMBRANE TRANSPORT PERMEASE YADH"/>
    <property type="match status" value="1"/>
</dbReference>
<dbReference type="GO" id="GO:0140359">
    <property type="term" value="F:ABC-type transporter activity"/>
    <property type="evidence" value="ECO:0007669"/>
    <property type="project" value="InterPro"/>
</dbReference>
<comment type="similarity">
    <text evidence="5">Belongs to the ABC-2 integral membrane protein family.</text>
</comment>
<keyword evidence="3 5" id="KW-1133">Transmembrane helix</keyword>
<dbReference type="InterPro" id="IPR052522">
    <property type="entry name" value="ABC-2_transport_permease"/>
</dbReference>
<feature type="transmembrane region" description="Helical" evidence="5">
    <location>
        <begin position="228"/>
        <end position="250"/>
    </location>
</feature>
<keyword evidence="5" id="KW-1003">Cell membrane</keyword>
<dbReference type="InterPro" id="IPR047817">
    <property type="entry name" value="ABC2_TM_bact-type"/>
</dbReference>
<proteinExistence type="inferred from homology"/>
<feature type="transmembrane region" description="Helical" evidence="5">
    <location>
        <begin position="174"/>
        <end position="193"/>
    </location>
</feature>
<dbReference type="PROSITE" id="PS51012">
    <property type="entry name" value="ABC_TM2"/>
    <property type="match status" value="1"/>
</dbReference>
<evidence type="ECO:0000256" key="4">
    <source>
        <dbReference type="ARBA" id="ARBA00023136"/>
    </source>
</evidence>
<dbReference type="InterPro" id="IPR013525">
    <property type="entry name" value="ABC2_TM"/>
</dbReference>
<dbReference type="PIRSF" id="PIRSF006648">
    <property type="entry name" value="DrrB"/>
    <property type="match status" value="1"/>
</dbReference>
<dbReference type="EMBL" id="CADCVO010000213">
    <property type="protein sequence ID" value="CAA9484100.1"/>
    <property type="molecule type" value="Genomic_DNA"/>
</dbReference>
<sequence length="258" mass="27568">MSALVARHRGMLALGSREVLRVLKLWTQTILAPVVSSFLFIVVFGLSLQGRISGVADVPYDQFIVPGLTIMAMAQAAYMNNSASLFQARSDRYLNDVLSAPMRSWEVNVGLSVGGVVRALLIGAGLLALAVPVTGVPLEEPLVLAVAVALALVLFGSLGVVVGIHAETWDHTGFVNNLVILPLTFLGGVFYSVDTLPSPWEELSHVNPIFYLVQAVRYGFLGTSDVSVVLSLAVTGVLAAVFATWSAWLFHTGHRLKA</sequence>
<gene>
    <name evidence="7" type="ORF">AVDCRST_MAG13-1344</name>
</gene>
<dbReference type="AlphaFoldDB" id="A0A6J4S6L3"/>
<keyword evidence="4 5" id="KW-0472">Membrane</keyword>
<organism evidence="7">
    <name type="scientific">uncultured Solirubrobacteraceae bacterium</name>
    <dbReference type="NCBI Taxonomy" id="1162706"/>
    <lineage>
        <taxon>Bacteria</taxon>
        <taxon>Bacillati</taxon>
        <taxon>Actinomycetota</taxon>
        <taxon>Thermoleophilia</taxon>
        <taxon>Solirubrobacterales</taxon>
        <taxon>Solirubrobacteraceae</taxon>
        <taxon>environmental samples</taxon>
    </lineage>
</organism>
<dbReference type="GO" id="GO:0043190">
    <property type="term" value="C:ATP-binding cassette (ABC) transporter complex"/>
    <property type="evidence" value="ECO:0007669"/>
    <property type="project" value="InterPro"/>
</dbReference>
<evidence type="ECO:0000256" key="2">
    <source>
        <dbReference type="ARBA" id="ARBA00022692"/>
    </source>
</evidence>
<keyword evidence="2 5" id="KW-0812">Transmembrane</keyword>
<feature type="domain" description="ABC transmembrane type-2" evidence="6">
    <location>
        <begin position="24"/>
        <end position="253"/>
    </location>
</feature>
<dbReference type="PRINTS" id="PR00164">
    <property type="entry name" value="ABC2TRNSPORT"/>
</dbReference>
<feature type="transmembrane region" description="Helical" evidence="5">
    <location>
        <begin position="107"/>
        <end position="130"/>
    </location>
</feature>
<evidence type="ECO:0000256" key="5">
    <source>
        <dbReference type="RuleBase" id="RU361157"/>
    </source>
</evidence>
<evidence type="ECO:0000256" key="1">
    <source>
        <dbReference type="ARBA" id="ARBA00004141"/>
    </source>
</evidence>
<keyword evidence="5" id="KW-0813">Transport</keyword>
<dbReference type="Pfam" id="PF01061">
    <property type="entry name" value="ABC2_membrane"/>
    <property type="match status" value="1"/>
</dbReference>
<evidence type="ECO:0000256" key="3">
    <source>
        <dbReference type="ARBA" id="ARBA00022989"/>
    </source>
</evidence>
<protein>
    <recommendedName>
        <fullName evidence="5">Transport permease protein</fullName>
    </recommendedName>
</protein>
<accession>A0A6J4S6L3</accession>
<feature type="transmembrane region" description="Helical" evidence="5">
    <location>
        <begin position="142"/>
        <end position="162"/>
    </location>
</feature>
<comment type="subcellular location">
    <subcellularLocation>
        <location evidence="5">Cell membrane</location>
        <topology evidence="5">Multi-pass membrane protein</topology>
    </subcellularLocation>
    <subcellularLocation>
        <location evidence="1">Membrane</location>
        <topology evidence="1">Multi-pass membrane protein</topology>
    </subcellularLocation>
</comment>
<feature type="transmembrane region" description="Helical" evidence="5">
    <location>
        <begin position="64"/>
        <end position="86"/>
    </location>
</feature>
<dbReference type="PANTHER" id="PTHR43332">
    <property type="entry name" value="INNER MEMBRANE TRANSPORT PERMEASE YADH-RELATED"/>
    <property type="match status" value="1"/>
</dbReference>
<reference evidence="7" key="1">
    <citation type="submission" date="2020-02" db="EMBL/GenBank/DDBJ databases">
        <authorList>
            <person name="Meier V. D."/>
        </authorList>
    </citation>
    <scope>NUCLEOTIDE SEQUENCE</scope>
    <source>
        <strain evidence="7">AVDCRST_MAG13</strain>
    </source>
</reference>
<evidence type="ECO:0000259" key="6">
    <source>
        <dbReference type="PROSITE" id="PS51012"/>
    </source>
</evidence>
<feature type="transmembrane region" description="Helical" evidence="5">
    <location>
        <begin position="30"/>
        <end position="52"/>
    </location>
</feature>
<evidence type="ECO:0000313" key="7">
    <source>
        <dbReference type="EMBL" id="CAA9484100.1"/>
    </source>
</evidence>
<dbReference type="InterPro" id="IPR000412">
    <property type="entry name" value="ABC_2_transport"/>
</dbReference>